<dbReference type="SMART" id="SM00248">
    <property type="entry name" value="ANK"/>
    <property type="match status" value="3"/>
</dbReference>
<dbReference type="PANTHER" id="PTHR24126:SF14">
    <property type="entry name" value="ANK_REP_REGION DOMAIN-CONTAINING PROTEIN"/>
    <property type="match status" value="1"/>
</dbReference>
<dbReference type="GeneID" id="2870051"/>
<evidence type="ECO:0000313" key="4">
    <source>
        <dbReference type="EMBL" id="CBF79126.1"/>
    </source>
</evidence>
<evidence type="ECO:0000256" key="1">
    <source>
        <dbReference type="ARBA" id="ARBA00022737"/>
    </source>
</evidence>
<sequence length="516" mass="56851">MHILGSDLPRPDNVVICTPPGESLISPVRVDNLPWNLFKRGIESQVISQLYPIAIQSQHSDPEGPNASELHAFNLSQLTTFGSPTTPSAAIYSFDQANLSSADQFNTDNWDWTLLNDFAYSSLSDTMFSSASPGTNQTRLVTSPSDAVTISIQPALSLLSEISQRHTIDLPSFFRRYTTDEQDLEFDASSFSISIPTDHVALFRFFCSFIFLITNNILTDHDIHELFTWIVENNCVWIIAKILELPPTGTVDVLADRIFPAVIRAGEIGLVRKLIARRVDVHCQKKWETPLSLAVQRRDMEMVNLLCECGVKPAIRRFSVLKSDQNNDTLWSDRNNQLLSLLLELGADPDSFIYNEPSGYPLVSAAAEGEVGAVELLRASARTDLAIPKLGTALQAAAAPGHKAVVRLLVEAGANVNAICSIIESDRIHLHFSAAFMTPIQLAAHGNSGDIMQILIQSGGLVNHLPIIPHLGLRVIEEIFSNSSRSSYSNAIIVIVFVDKRGHFWPRLCVGWGGEE</sequence>
<evidence type="ECO:0000256" key="2">
    <source>
        <dbReference type="ARBA" id="ARBA00023043"/>
    </source>
</evidence>
<evidence type="ECO:0000256" key="3">
    <source>
        <dbReference type="PROSITE-ProRule" id="PRU00023"/>
    </source>
</evidence>
<dbReference type="OrthoDB" id="194358at2759"/>
<dbReference type="InterPro" id="IPR036770">
    <property type="entry name" value="Ankyrin_rpt-contain_sf"/>
</dbReference>
<dbReference type="AlphaFoldDB" id="C8VDF8"/>
<dbReference type="PROSITE" id="PS50297">
    <property type="entry name" value="ANK_REP_REGION"/>
    <property type="match status" value="1"/>
</dbReference>
<dbReference type="RefSeq" id="XP_664683.2">
    <property type="nucleotide sequence ID" value="XM_659591.2"/>
</dbReference>
<dbReference type="HOGENOM" id="CLU_527868_0_0_1"/>
<organism evidence="4 5">
    <name type="scientific">Emericella nidulans (strain FGSC A4 / ATCC 38163 / CBS 112.46 / NRRL 194 / M139)</name>
    <name type="common">Aspergillus nidulans</name>
    <dbReference type="NCBI Taxonomy" id="227321"/>
    <lineage>
        <taxon>Eukaryota</taxon>
        <taxon>Fungi</taxon>
        <taxon>Dikarya</taxon>
        <taxon>Ascomycota</taxon>
        <taxon>Pezizomycotina</taxon>
        <taxon>Eurotiomycetes</taxon>
        <taxon>Eurotiomycetidae</taxon>
        <taxon>Eurotiales</taxon>
        <taxon>Aspergillaceae</taxon>
        <taxon>Aspergillus</taxon>
        <taxon>Aspergillus subgen. Nidulantes</taxon>
    </lineage>
</organism>
<evidence type="ECO:0000313" key="5">
    <source>
        <dbReference type="Proteomes" id="UP000000560"/>
    </source>
</evidence>
<dbReference type="Pfam" id="PF00023">
    <property type="entry name" value="Ank"/>
    <property type="match status" value="1"/>
</dbReference>
<accession>C8VDF8</accession>
<dbReference type="InParanoid" id="C8VDF8"/>
<keyword evidence="2 3" id="KW-0040">ANK repeat</keyword>
<gene>
    <name evidence="4" type="ORF">ANIA_10885</name>
</gene>
<dbReference type="Proteomes" id="UP000000560">
    <property type="component" value="Chromosome IV"/>
</dbReference>
<protein>
    <submittedName>
        <fullName evidence="4">Uncharacterized protein</fullName>
    </submittedName>
</protein>
<dbReference type="KEGG" id="ani:ANIA_10885"/>
<feature type="repeat" description="ANK" evidence="3">
    <location>
        <begin position="389"/>
        <end position="421"/>
    </location>
</feature>
<dbReference type="PANTHER" id="PTHR24126">
    <property type="entry name" value="ANKYRIN REPEAT, PH AND SEC7 DOMAIN CONTAINING PROTEIN SECG-RELATED"/>
    <property type="match status" value="1"/>
</dbReference>
<dbReference type="InterPro" id="IPR002110">
    <property type="entry name" value="Ankyrin_rpt"/>
</dbReference>
<dbReference type="eggNOG" id="KOG0504">
    <property type="taxonomic scope" value="Eukaryota"/>
</dbReference>
<dbReference type="SUPFAM" id="SSF48403">
    <property type="entry name" value="Ankyrin repeat"/>
    <property type="match status" value="1"/>
</dbReference>
<keyword evidence="5" id="KW-1185">Reference proteome</keyword>
<reference evidence="5" key="2">
    <citation type="journal article" date="2009" name="Fungal Genet. Biol.">
        <title>The 2008 update of the Aspergillus nidulans genome annotation: a community effort.</title>
        <authorList>
            <person name="Wortman J.R."/>
            <person name="Gilsenan J.M."/>
            <person name="Joardar V."/>
            <person name="Deegan J."/>
            <person name="Clutterbuck J."/>
            <person name="Andersen M.R."/>
            <person name="Archer D."/>
            <person name="Bencina M."/>
            <person name="Braus G."/>
            <person name="Coutinho P."/>
            <person name="von Dohren H."/>
            <person name="Doonan J."/>
            <person name="Driessen A.J."/>
            <person name="Durek P."/>
            <person name="Espeso E."/>
            <person name="Fekete E."/>
            <person name="Flipphi M."/>
            <person name="Estrada C.G."/>
            <person name="Geysens S."/>
            <person name="Goldman G."/>
            <person name="de Groot P.W."/>
            <person name="Hansen K."/>
            <person name="Harris S.D."/>
            <person name="Heinekamp T."/>
            <person name="Helmstaedt K."/>
            <person name="Henrissat B."/>
            <person name="Hofmann G."/>
            <person name="Homan T."/>
            <person name="Horio T."/>
            <person name="Horiuchi H."/>
            <person name="James S."/>
            <person name="Jones M."/>
            <person name="Karaffa L."/>
            <person name="Karanyi Z."/>
            <person name="Kato M."/>
            <person name="Keller N."/>
            <person name="Kelly D.E."/>
            <person name="Kiel J.A."/>
            <person name="Kim J.M."/>
            <person name="van der Klei I.J."/>
            <person name="Klis F.M."/>
            <person name="Kovalchuk A."/>
            <person name="Krasevec N."/>
            <person name="Kubicek C.P."/>
            <person name="Liu B."/>
            <person name="Maccabe A."/>
            <person name="Meyer V."/>
            <person name="Mirabito P."/>
            <person name="Miskei M."/>
            <person name="Mos M."/>
            <person name="Mullins J."/>
            <person name="Nelson D.R."/>
            <person name="Nielsen J."/>
            <person name="Oakley B.R."/>
            <person name="Osmani S.A."/>
            <person name="Pakula T."/>
            <person name="Paszewski A."/>
            <person name="Paulsen I."/>
            <person name="Pilsyk S."/>
            <person name="Pocsi I."/>
            <person name="Punt P.J."/>
            <person name="Ram A.F."/>
            <person name="Ren Q."/>
            <person name="Robellet X."/>
            <person name="Robson G."/>
            <person name="Seiboth B."/>
            <person name="van Solingen P."/>
            <person name="Specht T."/>
            <person name="Sun J."/>
            <person name="Taheri-Talesh N."/>
            <person name="Takeshita N."/>
            <person name="Ussery D."/>
            <person name="vanKuyk P.A."/>
            <person name="Visser H."/>
            <person name="van de Vondervoort P.J."/>
            <person name="de Vries R.P."/>
            <person name="Walton J."/>
            <person name="Xiang X."/>
            <person name="Xiong Y."/>
            <person name="Zeng A.P."/>
            <person name="Brandt B.W."/>
            <person name="Cornell M.J."/>
            <person name="van den Hondel C.A."/>
            <person name="Visser J."/>
            <person name="Oliver S.G."/>
            <person name="Turner G."/>
        </authorList>
    </citation>
    <scope>GENOME REANNOTATION</scope>
    <source>
        <strain evidence="5">FGSC A4 / ATCC 38163 / CBS 112.46 / NRRL 194 / M139</strain>
    </source>
</reference>
<dbReference type="EMBL" id="BN001304">
    <property type="protein sequence ID" value="CBF79126.1"/>
    <property type="molecule type" value="Genomic_DNA"/>
</dbReference>
<reference evidence="5" key="1">
    <citation type="journal article" date="2005" name="Nature">
        <title>Sequencing of Aspergillus nidulans and comparative analysis with A. fumigatus and A. oryzae.</title>
        <authorList>
            <person name="Galagan J.E."/>
            <person name="Calvo S.E."/>
            <person name="Cuomo C."/>
            <person name="Ma L.J."/>
            <person name="Wortman J.R."/>
            <person name="Batzoglou S."/>
            <person name="Lee S.I."/>
            <person name="Basturkmen M."/>
            <person name="Spevak C.C."/>
            <person name="Clutterbuck J."/>
            <person name="Kapitonov V."/>
            <person name="Jurka J."/>
            <person name="Scazzocchio C."/>
            <person name="Farman M."/>
            <person name="Butler J."/>
            <person name="Purcell S."/>
            <person name="Harris S."/>
            <person name="Braus G.H."/>
            <person name="Draht O."/>
            <person name="Busch S."/>
            <person name="D'Enfert C."/>
            <person name="Bouchier C."/>
            <person name="Goldman G.H."/>
            <person name="Bell-Pedersen D."/>
            <person name="Griffiths-Jones S."/>
            <person name="Doonan J.H."/>
            <person name="Yu J."/>
            <person name="Vienken K."/>
            <person name="Pain A."/>
            <person name="Freitag M."/>
            <person name="Selker E.U."/>
            <person name="Archer D.B."/>
            <person name="Penalva M.A."/>
            <person name="Oakley B.R."/>
            <person name="Momany M."/>
            <person name="Tanaka T."/>
            <person name="Kumagai T."/>
            <person name="Asai K."/>
            <person name="Machida M."/>
            <person name="Nierman W.C."/>
            <person name="Denning D.W."/>
            <person name="Caddick M."/>
            <person name="Hynes M."/>
            <person name="Paoletti M."/>
            <person name="Fischer R."/>
            <person name="Miller B."/>
            <person name="Dyer P."/>
            <person name="Sachs M.S."/>
            <person name="Osmani S.A."/>
            <person name="Birren B.W."/>
        </authorList>
    </citation>
    <scope>NUCLEOTIDE SEQUENCE [LARGE SCALE GENOMIC DNA]</scope>
    <source>
        <strain evidence="5">FGSC A4 / ATCC 38163 / CBS 112.46 / NRRL 194 / M139</strain>
    </source>
</reference>
<dbReference type="Gene3D" id="1.25.40.20">
    <property type="entry name" value="Ankyrin repeat-containing domain"/>
    <property type="match status" value="2"/>
</dbReference>
<dbReference type="PROSITE" id="PS50088">
    <property type="entry name" value="ANK_REPEAT"/>
    <property type="match status" value="1"/>
</dbReference>
<keyword evidence="1" id="KW-0677">Repeat</keyword>
<name>C8VDF8_EMENI</name>
<proteinExistence type="predicted"/>